<evidence type="ECO:0000313" key="3">
    <source>
        <dbReference type="EMBL" id="SMA49974.1"/>
    </source>
</evidence>
<feature type="region of interest" description="Disordered" evidence="1">
    <location>
        <begin position="1033"/>
        <end position="1111"/>
    </location>
</feature>
<dbReference type="EMBL" id="FWPT01000010">
    <property type="protein sequence ID" value="SMA49974.1"/>
    <property type="molecule type" value="Genomic_DNA"/>
</dbReference>
<evidence type="ECO:0000313" key="4">
    <source>
        <dbReference type="Proteomes" id="UP000196573"/>
    </source>
</evidence>
<reference evidence="3 4" key="1">
    <citation type="submission" date="2017-03" db="EMBL/GenBank/DDBJ databases">
        <authorList>
            <person name="Afonso C.L."/>
            <person name="Miller P.J."/>
            <person name="Scott M.A."/>
            <person name="Spackman E."/>
            <person name="Goraichik I."/>
            <person name="Dimitrov K.M."/>
            <person name="Suarez D.L."/>
            <person name="Swayne D.E."/>
        </authorList>
    </citation>
    <scope>NUCLEOTIDE SEQUENCE [LARGE SCALE GENOMIC DNA]</scope>
    <source>
        <strain evidence="3">SB41UT1</strain>
    </source>
</reference>
<feature type="signal peptide" evidence="2">
    <location>
        <begin position="1"/>
        <end position="19"/>
    </location>
</feature>
<evidence type="ECO:0000256" key="2">
    <source>
        <dbReference type="SAM" id="SignalP"/>
    </source>
</evidence>
<keyword evidence="2" id="KW-0732">Signal</keyword>
<accession>A0A1X7ANU3</accession>
<dbReference type="Proteomes" id="UP000196573">
    <property type="component" value="Unassembled WGS sequence"/>
</dbReference>
<keyword evidence="4" id="KW-1185">Reference proteome</keyword>
<feature type="region of interest" description="Disordered" evidence="1">
    <location>
        <begin position="438"/>
        <end position="540"/>
    </location>
</feature>
<evidence type="ECO:0000256" key="1">
    <source>
        <dbReference type="SAM" id="MobiDB-lite"/>
    </source>
</evidence>
<protein>
    <submittedName>
        <fullName evidence="3">Uncharacterized protein</fullName>
    </submittedName>
</protein>
<sequence>MLQAVLVCLLLILQQPAFSASAGGSVFAKADKQTQKKRNKLHQKHMMLKEQVEHQLEAHYDRNLLKPDKHAFRKLALYHPVTGVIAPLFGSKPSRKLHGHTVESHALPLNATLWKAARAEIQDLESNWLLVITDSNDLPLHVLGTSQDELEELPGYQSERGNRSEYLNLDQFKVENNREVYGLTDITQPDSPILTIASHSPSSSKQTQFRANIIEAFQQLPADLSDRLALVTATPYNHALRISRLLTSIHNLSTKPEVLTPAGDIVFSAAYPIKQLTPQEKLPTPSGNQQQFTPLPQDNQYRIDLVLAMEDDDGHAFYHRISSLPHPDNWQAESSEEANQSEQFQVEIPAEQLLKLSGSSHLRHQKLFLKEHDPEHNRDALYPLSGRSINSLLLALDEIKGQKKLQALQTTPNAKGLKGLITLQLPGKKPELDPALLPEQEQQTSSEAVVEEATPTSSGKSAYDPDAPGSLGAKNSEKPAAVMSTPAAETNQNKVEHKLLEPARLANRNGQPVSKVAITAPSKPNLPSISSKKQRAQNKDVKNVFRAVQKWQKDIVKSQPNLKVSSEKTTSSQLALLHMPTGAWVYLVDEQDHALAITPELIGSLHQAVSLSAEWFLTVSQPVGSHPEQTLTRLLPPTLPQLEKCKAFDKKKQQFNLDWNWLPIGHEILALADVSQNNKLVFTLPFHYDKQGFVRVEAELIKALQQLPADLQDRLALVTASRPVHPTYIDRPEESDAPSVSRLLMPLKALRADKNYMVDQENLAISTSFPAKQLKVGSLNPNRQEDLRITKTYQHMSTPADGVRHQNVVLSARGEDGTTIYHRLGSLPSYESWGRPNSLLPDKALPLPVQPLLALLSMPAFQDSQLLIEDVSTILSNNIEHFPLSQPLHEILPQGFQSRKAFKNALASSATVLQQKELEDQYLLCQLPDIRYAKTRRKAPAKNDDEEKAQKLARLQADIAKTRAAKQQGFLLDISQAEKIHHPQANTPVADNRPVRKSRQMTVDDLAGAQKDNQNVDNANNLVQIDAEKAQKDKDRILVQNSVPPVRNPLIPTGRGMNNNKGVPSQPDEDGNDNNKPTAKPDKPQPKLKWSDGKDETPMKIRPSGAPKKNDIMNMRGEQAQLSERLKERQLRERQAFEKRQAGQTDETEALEMEIQDPFAESAETVQQQLAPHIEQPPIERMGRWLGNYIVTNPVHSAAAIVTAIAAFNLIRQWWQLPDARDLLIKDTVHLMGPSAPPFWHEALEVLVYGTPDDLLDLWTADRLYAWVSQAATAWCSRNTCNARYLSDIFVHYVLSPVSSDRDSFIKELQLRISSANVNKKDPRQWAVALRRAGIPAVVDFNPTTQQEWMTELNDNGLIKAVHANINERHLPVKVFRRSFLKTGLTHPQHERYKEIINQGLITDVTNQYRPHVAPYPSENYRFGVYTCTTVDGDTWYVVDITDEEPGMHALPGLVAYAHEAKNGICVVPSMDIWLSTLQENGQILTLNPDGAHTLSVNIDLADTMRGVDPASLNNETCRLQYWKNRSWKTVSTQEHEPGIMQAALPQFALYRLRCHKETTLFTINTLKSELTLWSWPVDKTAPDG</sequence>
<proteinExistence type="predicted"/>
<feature type="compositionally biased region" description="Basic and acidic residues" evidence="1">
    <location>
        <begin position="1079"/>
        <end position="1099"/>
    </location>
</feature>
<name>A0A1X7ANU3_9GAMM</name>
<organism evidence="3 4">
    <name type="scientific">Parendozoicomonas haliclonae</name>
    <dbReference type="NCBI Taxonomy" id="1960125"/>
    <lineage>
        <taxon>Bacteria</taxon>
        <taxon>Pseudomonadati</taxon>
        <taxon>Pseudomonadota</taxon>
        <taxon>Gammaproteobacteria</taxon>
        <taxon>Oceanospirillales</taxon>
        <taxon>Endozoicomonadaceae</taxon>
        <taxon>Parendozoicomonas</taxon>
    </lineage>
</organism>
<gene>
    <name evidence="3" type="ORF">EHSB41UT_03765</name>
</gene>
<feature type="chain" id="PRO_5012778567" evidence="2">
    <location>
        <begin position="20"/>
        <end position="1585"/>
    </location>
</feature>